<dbReference type="GO" id="GO:0003723">
    <property type="term" value="F:RNA binding"/>
    <property type="evidence" value="ECO:0007669"/>
    <property type="project" value="TreeGrafter"/>
</dbReference>
<protein>
    <recommendedName>
        <fullName evidence="3">FF domain-containing protein</fullName>
    </recommendedName>
</protein>
<name>A0A7R9QEE5_9ACAR</name>
<dbReference type="OrthoDB" id="187617at2759"/>
<feature type="compositionally biased region" description="Basic residues" evidence="2">
    <location>
        <begin position="195"/>
        <end position="205"/>
    </location>
</feature>
<evidence type="ECO:0000313" key="5">
    <source>
        <dbReference type="Proteomes" id="UP000759131"/>
    </source>
</evidence>
<feature type="region of interest" description="Disordered" evidence="2">
    <location>
        <begin position="175"/>
        <end position="312"/>
    </location>
</feature>
<feature type="compositionally biased region" description="Basic and acidic residues" evidence="2">
    <location>
        <begin position="216"/>
        <end position="229"/>
    </location>
</feature>
<sequence>MSKWVNLYHEISADPRFSAMLSQPFAGSTPLDLFKFYVEELKARYEDEKQMIKDILKSKDFEVTIATTYIDFATILSEDTRSATLDGGNVKIIYEKLIEREKERERERIKEEQKLKRKLDTAFLAVLAKLDPPIDEDSHWDSVRPLIANEEAFLAIPSEADRITLYKSCIRTMEESCSHHHSKAKKSFYSNKKTDKTKKIKKRSHSSSSSSSSSSDDERRHQRRGENNKKGSHSHSISPPTHRSVHSHSQSHSSSSDSEHGIQKFKPIPARKQSSVSDDERTRMESPEKSKAMPTTHPSGGKESFDDLEELEKQRRILLQQLAAHHTTQ</sequence>
<feature type="coiled-coil region" evidence="1">
    <location>
        <begin position="94"/>
        <end position="122"/>
    </location>
</feature>
<dbReference type="InterPro" id="IPR036517">
    <property type="entry name" value="FF_domain_sf"/>
</dbReference>
<feature type="compositionally biased region" description="Basic and acidic residues" evidence="2">
    <location>
        <begin position="278"/>
        <end position="291"/>
    </location>
</feature>
<dbReference type="InterPro" id="IPR039726">
    <property type="entry name" value="Prp40-like"/>
</dbReference>
<evidence type="ECO:0000256" key="2">
    <source>
        <dbReference type="SAM" id="MobiDB-lite"/>
    </source>
</evidence>
<dbReference type="AlphaFoldDB" id="A0A7R9QEE5"/>
<dbReference type="Gene3D" id="1.10.10.440">
    <property type="entry name" value="FF domain"/>
    <property type="match status" value="2"/>
</dbReference>
<accession>A0A7R9QEE5</accession>
<gene>
    <name evidence="4" type="ORF">OSB1V03_LOCUS18794</name>
</gene>
<dbReference type="InterPro" id="IPR002713">
    <property type="entry name" value="FF_domain"/>
</dbReference>
<proteinExistence type="predicted"/>
<keyword evidence="5" id="KW-1185">Reference proteome</keyword>
<dbReference type="Proteomes" id="UP000759131">
    <property type="component" value="Unassembled WGS sequence"/>
</dbReference>
<keyword evidence="1" id="KW-0175">Coiled coil</keyword>
<dbReference type="Pfam" id="PF25432">
    <property type="entry name" value="FF_PRPF40A"/>
    <property type="match status" value="1"/>
</dbReference>
<dbReference type="SUPFAM" id="SSF81698">
    <property type="entry name" value="FF domain"/>
    <property type="match status" value="1"/>
</dbReference>
<dbReference type="GO" id="GO:0005685">
    <property type="term" value="C:U1 snRNP"/>
    <property type="evidence" value="ECO:0007669"/>
    <property type="project" value="TreeGrafter"/>
</dbReference>
<feature type="domain" description="FF" evidence="3">
    <location>
        <begin position="122"/>
        <end position="166"/>
    </location>
</feature>
<dbReference type="GO" id="GO:0045292">
    <property type="term" value="P:mRNA cis splicing, via spliceosome"/>
    <property type="evidence" value="ECO:0007669"/>
    <property type="project" value="InterPro"/>
</dbReference>
<dbReference type="EMBL" id="OC880348">
    <property type="protein sequence ID" value="CAD7641725.1"/>
    <property type="molecule type" value="Genomic_DNA"/>
</dbReference>
<dbReference type="PANTHER" id="PTHR11864:SF0">
    <property type="entry name" value="PRP40 PRE-MRNA PROCESSING FACTOR 40 HOMOLOG A (YEAST)"/>
    <property type="match status" value="1"/>
</dbReference>
<feature type="compositionally biased region" description="Low complexity" evidence="2">
    <location>
        <begin position="247"/>
        <end position="256"/>
    </location>
</feature>
<evidence type="ECO:0000313" key="4">
    <source>
        <dbReference type="EMBL" id="CAD7641725.1"/>
    </source>
</evidence>
<evidence type="ECO:0000259" key="3">
    <source>
        <dbReference type="Pfam" id="PF01846"/>
    </source>
</evidence>
<organism evidence="4">
    <name type="scientific">Medioppia subpectinata</name>
    <dbReference type="NCBI Taxonomy" id="1979941"/>
    <lineage>
        <taxon>Eukaryota</taxon>
        <taxon>Metazoa</taxon>
        <taxon>Ecdysozoa</taxon>
        <taxon>Arthropoda</taxon>
        <taxon>Chelicerata</taxon>
        <taxon>Arachnida</taxon>
        <taxon>Acari</taxon>
        <taxon>Acariformes</taxon>
        <taxon>Sarcoptiformes</taxon>
        <taxon>Oribatida</taxon>
        <taxon>Brachypylina</taxon>
        <taxon>Oppioidea</taxon>
        <taxon>Oppiidae</taxon>
        <taxon>Medioppia</taxon>
    </lineage>
</organism>
<dbReference type="EMBL" id="CAJPIZ010025773">
    <property type="protein sequence ID" value="CAG2118844.1"/>
    <property type="molecule type" value="Genomic_DNA"/>
</dbReference>
<dbReference type="GO" id="GO:0071004">
    <property type="term" value="C:U2-type prespliceosome"/>
    <property type="evidence" value="ECO:0007669"/>
    <property type="project" value="TreeGrafter"/>
</dbReference>
<dbReference type="PANTHER" id="PTHR11864">
    <property type="entry name" value="PRE-MRNA-PROCESSING PROTEIN PRP40"/>
    <property type="match status" value="1"/>
</dbReference>
<evidence type="ECO:0000256" key="1">
    <source>
        <dbReference type="SAM" id="Coils"/>
    </source>
</evidence>
<dbReference type="Pfam" id="PF01846">
    <property type="entry name" value="FF"/>
    <property type="match status" value="1"/>
</dbReference>
<reference evidence="4" key="1">
    <citation type="submission" date="2020-11" db="EMBL/GenBank/DDBJ databases">
        <authorList>
            <person name="Tran Van P."/>
        </authorList>
    </citation>
    <scope>NUCLEOTIDE SEQUENCE</scope>
</reference>